<dbReference type="AlphaFoldDB" id="A0A2J8A0W9"/>
<dbReference type="PROSITE" id="PS50865">
    <property type="entry name" value="ZF_MYND_2"/>
    <property type="match status" value="1"/>
</dbReference>
<evidence type="ECO:0000259" key="6">
    <source>
        <dbReference type="PROSITE" id="PS50865"/>
    </source>
</evidence>
<accession>A0A2J8A0W9</accession>
<evidence type="ECO:0000313" key="7">
    <source>
        <dbReference type="EMBL" id="PNH06169.1"/>
    </source>
</evidence>
<dbReference type="PROSITE" id="PS01360">
    <property type="entry name" value="ZF_MYND_1"/>
    <property type="match status" value="1"/>
</dbReference>
<dbReference type="Pfam" id="PF01753">
    <property type="entry name" value="zf-MYND"/>
    <property type="match status" value="1"/>
</dbReference>
<evidence type="ECO:0000256" key="4">
    <source>
        <dbReference type="PROSITE-ProRule" id="PRU00134"/>
    </source>
</evidence>
<dbReference type="SUPFAM" id="SSF144232">
    <property type="entry name" value="HIT/MYND zinc finger-like"/>
    <property type="match status" value="1"/>
</dbReference>
<gene>
    <name evidence="7" type="ORF">TSOC_007496</name>
</gene>
<evidence type="ECO:0000256" key="3">
    <source>
        <dbReference type="ARBA" id="ARBA00022833"/>
    </source>
</evidence>
<dbReference type="InterPro" id="IPR002893">
    <property type="entry name" value="Znf_MYND"/>
</dbReference>
<keyword evidence="3" id="KW-0862">Zinc</keyword>
<evidence type="ECO:0000256" key="1">
    <source>
        <dbReference type="ARBA" id="ARBA00022723"/>
    </source>
</evidence>
<evidence type="ECO:0000256" key="2">
    <source>
        <dbReference type="ARBA" id="ARBA00022771"/>
    </source>
</evidence>
<feature type="compositionally biased region" description="Gly residues" evidence="5">
    <location>
        <begin position="772"/>
        <end position="791"/>
    </location>
</feature>
<dbReference type="GO" id="GO:0008270">
    <property type="term" value="F:zinc ion binding"/>
    <property type="evidence" value="ECO:0007669"/>
    <property type="project" value="UniProtKB-KW"/>
</dbReference>
<proteinExistence type="predicted"/>
<feature type="domain" description="MYND-type" evidence="6">
    <location>
        <begin position="1062"/>
        <end position="1113"/>
    </location>
</feature>
<comment type="caution">
    <text evidence="7">The sequence shown here is derived from an EMBL/GenBank/DDBJ whole genome shotgun (WGS) entry which is preliminary data.</text>
</comment>
<dbReference type="Gene3D" id="6.10.140.2220">
    <property type="match status" value="1"/>
</dbReference>
<reference evidence="7 8" key="1">
    <citation type="journal article" date="2017" name="Mol. Biol. Evol.">
        <title>The 4-celled Tetrabaena socialis nuclear genome reveals the essential components for genetic control of cell number at the origin of multicellularity in the volvocine lineage.</title>
        <authorList>
            <person name="Featherston J."/>
            <person name="Arakaki Y."/>
            <person name="Hanschen E.R."/>
            <person name="Ferris P.J."/>
            <person name="Michod R.E."/>
            <person name="Olson B.J.S.C."/>
            <person name="Nozaki H."/>
            <person name="Durand P.M."/>
        </authorList>
    </citation>
    <scope>NUCLEOTIDE SEQUENCE [LARGE SCALE GENOMIC DNA]</scope>
    <source>
        <strain evidence="7 8">NIES-571</strain>
    </source>
</reference>
<keyword evidence="2 4" id="KW-0863">Zinc-finger</keyword>
<sequence>MAAAAESSLEEDLRRLRGLIDAATSNDPRSAEPAQSMRGRSRQHPRSAAWAKPLHQHGIVPAAAGLLQHMLQTAYRQSPGGLGVIAYGAPSAPVEGSKADPLNAALSSVQAVAETVEAAASAFVAGIDMPGGGPAATAVRAAACELWGQLAAPATLQALADAVRWVEAAAWPAEHAVAAAAAGAGSPTQQPPAVGKGPVGALEDIQLQGSARRVLLSVALVVRVAVSLSGSLLSPAVGTGAPSAASVPAAPAASQRALLAALRDSGVLSALSAAVLSAPPCPEVAADAKALDAATAATAMAQYHVFSALWELSQSIAPWVGLRAATELLAAPDVRRLRWAALEQLAAAAAEAGGSRMGAAGGGVTGAGGEAGARWLLLLQPHVVRHTKAMGGRLVCGYASLMGAALDAPARWLCGSQPLAEPGAGPPDTATSLSAAKRLLPPPRRLAALAASCARTVCAEVEAELRALTAGAAAVPAGPGDGDAGGVGGTANVLEQCLLVVEQLRNLALTLSAVSAGESLPDLLESCGWALRAQAAAMAVDWSSAACREGEGGHLSPALCAGPVIAELAFRLKDWTGFSAAAQAACMQRLLPTGLMQSVDCLLRWLAATGMRGEDERITARFCLVLLVTTLIPVLRAHVAAPRARDVGHGGSVWRPQDVLGLLVSAAKLARREAEAEQPGGLALVPHPNSNVLVLPPAHRIAIRLATVALEMVTLVTGLTQKQQRSSRSSSATTKRSAEAAVALREAIALVSLAALPILQRVAVRDLRCPGGSDGGGGSSGGRGGGGGGRAHGASGMRGSSGGDGRFGGLALGAQSRARMMMSAPTDGATDDCCESILAMGFCLTAAVQLLPPADLLALQPQRALAQLALLLQRAHELRQPGAGQGSRGVDRGGGGGRGTLDGGPPRENELSVWADEVAGALVHMAADEQLVGAVAGWLREEAAALPQPGQASALAVHPQGLCGDLDVRALATALRHWNVDAAVSIDRLHAAAASSAPAAGRGCECGGSSSKGPGAAASGDGAAAPLLAAARAAIALRHETALWSLRDGGAGGYPSWPPRVLRLCGNPACRNFAGPAEGDLPLHRCSGCKAVRYCGTGCQKQHWRDGRHKEACACLRAVTPAAMGGG</sequence>
<keyword evidence="1" id="KW-0479">Metal-binding</keyword>
<evidence type="ECO:0000313" key="8">
    <source>
        <dbReference type="Proteomes" id="UP000236333"/>
    </source>
</evidence>
<dbReference type="Proteomes" id="UP000236333">
    <property type="component" value="Unassembled WGS sequence"/>
</dbReference>
<feature type="compositionally biased region" description="Gly residues" evidence="5">
    <location>
        <begin position="799"/>
        <end position="809"/>
    </location>
</feature>
<name>A0A2J8A0W9_9CHLO</name>
<evidence type="ECO:0000256" key="5">
    <source>
        <dbReference type="SAM" id="MobiDB-lite"/>
    </source>
</evidence>
<feature type="region of interest" description="Disordered" evidence="5">
    <location>
        <begin position="880"/>
        <end position="909"/>
    </location>
</feature>
<dbReference type="EMBL" id="PGGS01000253">
    <property type="protein sequence ID" value="PNH06169.1"/>
    <property type="molecule type" value="Genomic_DNA"/>
</dbReference>
<dbReference type="OrthoDB" id="550206at2759"/>
<protein>
    <recommendedName>
        <fullName evidence="6">MYND-type domain-containing protein</fullName>
    </recommendedName>
</protein>
<feature type="region of interest" description="Disordered" evidence="5">
    <location>
        <begin position="769"/>
        <end position="809"/>
    </location>
</feature>
<feature type="region of interest" description="Disordered" evidence="5">
    <location>
        <begin position="16"/>
        <end position="51"/>
    </location>
</feature>
<feature type="compositionally biased region" description="Gly residues" evidence="5">
    <location>
        <begin position="883"/>
        <end position="902"/>
    </location>
</feature>
<organism evidence="7 8">
    <name type="scientific">Tetrabaena socialis</name>
    <dbReference type="NCBI Taxonomy" id="47790"/>
    <lineage>
        <taxon>Eukaryota</taxon>
        <taxon>Viridiplantae</taxon>
        <taxon>Chlorophyta</taxon>
        <taxon>core chlorophytes</taxon>
        <taxon>Chlorophyceae</taxon>
        <taxon>CS clade</taxon>
        <taxon>Chlamydomonadales</taxon>
        <taxon>Tetrabaenaceae</taxon>
        <taxon>Tetrabaena</taxon>
    </lineage>
</organism>
<keyword evidence="8" id="KW-1185">Reference proteome</keyword>